<accession>A0AAD1UA00</accession>
<dbReference type="EMBL" id="CAMPGE010005236">
    <property type="protein sequence ID" value="CAI2364085.1"/>
    <property type="molecule type" value="Genomic_DNA"/>
</dbReference>
<feature type="region of interest" description="Disordered" evidence="1">
    <location>
        <begin position="180"/>
        <end position="228"/>
    </location>
</feature>
<comment type="caution">
    <text evidence="2">The sequence shown here is derived from an EMBL/GenBank/DDBJ whole genome shotgun (WGS) entry which is preliminary data.</text>
</comment>
<keyword evidence="3" id="KW-1185">Reference proteome</keyword>
<protein>
    <submittedName>
        <fullName evidence="2">Uncharacterized protein</fullName>
    </submittedName>
</protein>
<feature type="region of interest" description="Disordered" evidence="1">
    <location>
        <begin position="1"/>
        <end position="27"/>
    </location>
</feature>
<evidence type="ECO:0000313" key="3">
    <source>
        <dbReference type="Proteomes" id="UP001295684"/>
    </source>
</evidence>
<name>A0AAD1UA00_EUPCR</name>
<evidence type="ECO:0000313" key="2">
    <source>
        <dbReference type="EMBL" id="CAI2364085.1"/>
    </source>
</evidence>
<feature type="compositionally biased region" description="Basic residues" evidence="1">
    <location>
        <begin position="185"/>
        <end position="195"/>
    </location>
</feature>
<proteinExistence type="predicted"/>
<sequence>MKINKVMINPQEIQDKSKASETNIHPGTIHQRKYVKVRSKSNPFEKPQVRPKSALLAVGNSVPINESPKKPKKAGIQPIFKKSKFRVTPKKETPKLATTLAKTSSSKFENFHILRMMKPKKTIFSKVVQSPMIIRPSNRRMRQSNSQKAVQIHNPNGIQTSGMLLTSKSILVSKPQYLHYEKVKSERKKKNKSRKSSSNTNTIMPPKLKNEHQNQDIFGEEFRQPRSK</sequence>
<organism evidence="2 3">
    <name type="scientific">Euplotes crassus</name>
    <dbReference type="NCBI Taxonomy" id="5936"/>
    <lineage>
        <taxon>Eukaryota</taxon>
        <taxon>Sar</taxon>
        <taxon>Alveolata</taxon>
        <taxon>Ciliophora</taxon>
        <taxon>Intramacronucleata</taxon>
        <taxon>Spirotrichea</taxon>
        <taxon>Hypotrichia</taxon>
        <taxon>Euplotida</taxon>
        <taxon>Euplotidae</taxon>
        <taxon>Moneuplotes</taxon>
    </lineage>
</organism>
<feature type="compositionally biased region" description="Basic and acidic residues" evidence="1">
    <location>
        <begin position="208"/>
        <end position="228"/>
    </location>
</feature>
<dbReference type="AlphaFoldDB" id="A0AAD1UA00"/>
<evidence type="ECO:0000256" key="1">
    <source>
        <dbReference type="SAM" id="MobiDB-lite"/>
    </source>
</evidence>
<dbReference type="Proteomes" id="UP001295684">
    <property type="component" value="Unassembled WGS sequence"/>
</dbReference>
<reference evidence="2" key="1">
    <citation type="submission" date="2023-07" db="EMBL/GenBank/DDBJ databases">
        <authorList>
            <consortium name="AG Swart"/>
            <person name="Singh M."/>
            <person name="Singh A."/>
            <person name="Seah K."/>
            <person name="Emmerich C."/>
        </authorList>
    </citation>
    <scope>NUCLEOTIDE SEQUENCE</scope>
    <source>
        <strain evidence="2">DP1</strain>
    </source>
</reference>
<gene>
    <name evidence="2" type="ORF">ECRASSUSDP1_LOCUS5426</name>
</gene>